<proteinExistence type="predicted"/>
<dbReference type="OrthoDB" id="9764293at2"/>
<evidence type="ECO:0000313" key="3">
    <source>
        <dbReference type="EMBL" id="RVT49694.1"/>
    </source>
</evidence>
<dbReference type="Gene3D" id="3.90.1150.10">
    <property type="entry name" value="Aspartate Aminotransferase, domain 1"/>
    <property type="match status" value="1"/>
</dbReference>
<dbReference type="InterPro" id="IPR000192">
    <property type="entry name" value="Aminotrans_V_dom"/>
</dbReference>
<keyword evidence="1" id="KW-0663">Pyridoxal phosphate</keyword>
<dbReference type="Proteomes" id="UP000288178">
    <property type="component" value="Unassembled WGS sequence"/>
</dbReference>
<dbReference type="AlphaFoldDB" id="A0A437JS23"/>
<feature type="domain" description="Aminotransferase class V" evidence="2">
    <location>
        <begin position="23"/>
        <end position="374"/>
    </location>
</feature>
<dbReference type="InterPro" id="IPR015422">
    <property type="entry name" value="PyrdxlP-dep_Trfase_small"/>
</dbReference>
<dbReference type="InterPro" id="IPR015421">
    <property type="entry name" value="PyrdxlP-dep_Trfase_major"/>
</dbReference>
<dbReference type="PANTHER" id="PTHR43092">
    <property type="entry name" value="L-CYSTEINE DESULFHYDRASE"/>
    <property type="match status" value="1"/>
</dbReference>
<keyword evidence="4" id="KW-1185">Reference proteome</keyword>
<dbReference type="Pfam" id="PF00266">
    <property type="entry name" value="Aminotran_5"/>
    <property type="match status" value="1"/>
</dbReference>
<evidence type="ECO:0000256" key="1">
    <source>
        <dbReference type="ARBA" id="ARBA00022898"/>
    </source>
</evidence>
<dbReference type="GO" id="GO:0008483">
    <property type="term" value="F:transaminase activity"/>
    <property type="evidence" value="ECO:0007669"/>
    <property type="project" value="UniProtKB-KW"/>
</dbReference>
<name>A0A437JS23_9BURK</name>
<keyword evidence="3" id="KW-0808">Transferase</keyword>
<gene>
    <name evidence="3" type="ORF">ENE75_18805</name>
</gene>
<sequence length="386" mass="42144">MRELFPLDPRVVFLNHGSFGACPHEVVAAQRRWQDELERNPVEFLGRRSASLLRQARDALGGFVGARADDLVFVPNATTAVDSVVRSLPLEPGDEVLATDLEYGACDAAWQRRCADTGATYRRVAVPLPFDRTTFVDALLAQAGPRTRVVFASHVTSTTALVLPVAELCVAARARGLLTLIDGAHAPGQVDLDLTALEADFYAANLHKWVCAPKGAGFLHARTEHHAMLQATVTSWGYAEGTGGHSGFDAYLGTQLLERRLQWQGTRDITPWLTVPAALDFHRRHLAPVREHQHAIGAALLHRVAARHGLSPIADAADHALMFPLPVRAADPEALRRRLFDHHRIEVPVTTHGGRTFVRVSVAGYTTEDELQALETALETALAAEH</sequence>
<dbReference type="InterPro" id="IPR015424">
    <property type="entry name" value="PyrdxlP-dep_Trfase"/>
</dbReference>
<dbReference type="PANTHER" id="PTHR43092:SF2">
    <property type="entry name" value="HERCYNYLCYSTEINE SULFOXIDE LYASE"/>
    <property type="match status" value="1"/>
</dbReference>
<reference evidence="3 4" key="1">
    <citation type="submission" date="2019-01" db="EMBL/GenBank/DDBJ databases">
        <authorList>
            <person name="Chen W.-M."/>
        </authorList>
    </citation>
    <scope>NUCLEOTIDE SEQUENCE [LARGE SCALE GENOMIC DNA]</scope>
    <source>
        <strain evidence="3 4">ICH-3</strain>
    </source>
</reference>
<dbReference type="SUPFAM" id="SSF53383">
    <property type="entry name" value="PLP-dependent transferases"/>
    <property type="match status" value="1"/>
</dbReference>
<organism evidence="3 4">
    <name type="scientific">Rubrivivax albus</name>
    <dbReference type="NCBI Taxonomy" id="2499835"/>
    <lineage>
        <taxon>Bacteria</taxon>
        <taxon>Pseudomonadati</taxon>
        <taxon>Pseudomonadota</taxon>
        <taxon>Betaproteobacteria</taxon>
        <taxon>Burkholderiales</taxon>
        <taxon>Sphaerotilaceae</taxon>
        <taxon>Rubrivivax</taxon>
    </lineage>
</organism>
<dbReference type="PROSITE" id="PS51257">
    <property type="entry name" value="PROKAR_LIPOPROTEIN"/>
    <property type="match status" value="1"/>
</dbReference>
<dbReference type="RefSeq" id="WP_128199866.1">
    <property type="nucleotide sequence ID" value="NZ_SACT01000007.1"/>
</dbReference>
<keyword evidence="3" id="KW-0032">Aminotransferase</keyword>
<accession>A0A437JS23</accession>
<evidence type="ECO:0000313" key="4">
    <source>
        <dbReference type="Proteomes" id="UP000288178"/>
    </source>
</evidence>
<dbReference type="Gene3D" id="3.40.640.10">
    <property type="entry name" value="Type I PLP-dependent aspartate aminotransferase-like (Major domain)"/>
    <property type="match status" value="1"/>
</dbReference>
<dbReference type="EMBL" id="SACT01000007">
    <property type="protein sequence ID" value="RVT49694.1"/>
    <property type="molecule type" value="Genomic_DNA"/>
</dbReference>
<comment type="caution">
    <text evidence="3">The sequence shown here is derived from an EMBL/GenBank/DDBJ whole genome shotgun (WGS) entry which is preliminary data.</text>
</comment>
<evidence type="ECO:0000259" key="2">
    <source>
        <dbReference type="Pfam" id="PF00266"/>
    </source>
</evidence>
<protein>
    <submittedName>
        <fullName evidence="3">Aminotransferase class V-fold PLP-dependent enzyme</fullName>
    </submittedName>
</protein>